<dbReference type="InterPro" id="IPR015915">
    <property type="entry name" value="Kelch-typ_b-propeller"/>
</dbReference>
<feature type="compositionally biased region" description="Low complexity" evidence="6">
    <location>
        <begin position="1313"/>
        <end position="1331"/>
    </location>
</feature>
<name>A0ABS7QJE2_9ACTN</name>
<dbReference type="Proteomes" id="UP000778578">
    <property type="component" value="Unassembled WGS sequence"/>
</dbReference>
<feature type="region of interest" description="Disordered" evidence="6">
    <location>
        <begin position="1313"/>
        <end position="1352"/>
    </location>
</feature>
<dbReference type="InterPro" id="IPR023828">
    <property type="entry name" value="Peptidase_S8_Ser-AS"/>
</dbReference>
<dbReference type="SUPFAM" id="SSF52743">
    <property type="entry name" value="Subtilisin-like"/>
    <property type="match status" value="1"/>
</dbReference>
<dbReference type="InterPro" id="IPR036852">
    <property type="entry name" value="Peptidase_S8/S53_dom_sf"/>
</dbReference>
<evidence type="ECO:0000256" key="6">
    <source>
        <dbReference type="SAM" id="MobiDB-lite"/>
    </source>
</evidence>
<dbReference type="SMART" id="SM00612">
    <property type="entry name" value="Kelch"/>
    <property type="match status" value="5"/>
</dbReference>
<evidence type="ECO:0000256" key="3">
    <source>
        <dbReference type="ARBA" id="ARBA00022737"/>
    </source>
</evidence>
<evidence type="ECO:0000256" key="1">
    <source>
        <dbReference type="ARBA" id="ARBA00022441"/>
    </source>
</evidence>
<dbReference type="Gene3D" id="3.40.50.200">
    <property type="entry name" value="Peptidase S8/S53 domain"/>
    <property type="match status" value="1"/>
</dbReference>
<dbReference type="Gene3D" id="2.60.120.260">
    <property type="entry name" value="Galactose-binding domain-like"/>
    <property type="match status" value="1"/>
</dbReference>
<keyword evidence="5" id="KW-0720">Serine protease</keyword>
<feature type="domain" description="Peptidase S53" evidence="8">
    <location>
        <begin position="76"/>
        <end position="413"/>
    </location>
</feature>
<keyword evidence="7" id="KW-0732">Signal</keyword>
<dbReference type="InterPro" id="IPR006652">
    <property type="entry name" value="Kelch_1"/>
</dbReference>
<reference evidence="9 10" key="1">
    <citation type="submission" date="2021-08" db="EMBL/GenBank/DDBJ databases">
        <title>WGS of actinomycetes from Thailand.</title>
        <authorList>
            <person name="Thawai C."/>
        </authorList>
    </citation>
    <scope>NUCLEOTIDE SEQUENCE [LARGE SCALE GENOMIC DNA]</scope>
    <source>
        <strain evidence="9 10">PLK6-54</strain>
    </source>
</reference>
<dbReference type="SUPFAM" id="SSF49464">
    <property type="entry name" value="Carboxypeptidase regulatory domain-like"/>
    <property type="match status" value="2"/>
</dbReference>
<dbReference type="RefSeq" id="WP_222970005.1">
    <property type="nucleotide sequence ID" value="NZ_JAINZZ010000108.1"/>
</dbReference>
<dbReference type="PROSITE" id="PS00138">
    <property type="entry name" value="SUBTILASE_SER"/>
    <property type="match status" value="1"/>
</dbReference>
<keyword evidence="4" id="KW-0378">Hydrolase</keyword>
<dbReference type="CDD" id="cd04056">
    <property type="entry name" value="Peptidases_S53"/>
    <property type="match status" value="1"/>
</dbReference>
<dbReference type="PANTHER" id="PTHR46344:SF27">
    <property type="entry name" value="KELCH REPEAT SUPERFAMILY PROTEIN"/>
    <property type="match status" value="1"/>
</dbReference>
<dbReference type="Pfam" id="PF13620">
    <property type="entry name" value="CarboxypepD_reg"/>
    <property type="match status" value="1"/>
</dbReference>
<keyword evidence="10" id="KW-1185">Reference proteome</keyword>
<keyword evidence="1" id="KW-0880">Kelch repeat</keyword>
<evidence type="ECO:0000256" key="4">
    <source>
        <dbReference type="ARBA" id="ARBA00022801"/>
    </source>
</evidence>
<dbReference type="InterPro" id="IPR008969">
    <property type="entry name" value="CarboxyPept-like_regulatory"/>
</dbReference>
<feature type="chain" id="PRO_5046268758" evidence="7">
    <location>
        <begin position="20"/>
        <end position="1352"/>
    </location>
</feature>
<dbReference type="Gene3D" id="2.60.40.1120">
    <property type="entry name" value="Carboxypeptidase-like, regulatory domain"/>
    <property type="match status" value="2"/>
</dbReference>
<keyword evidence="3" id="KW-0677">Repeat</keyword>
<feature type="region of interest" description="Disordered" evidence="6">
    <location>
        <begin position="890"/>
        <end position="921"/>
    </location>
</feature>
<evidence type="ECO:0000313" key="9">
    <source>
        <dbReference type="EMBL" id="MBY8883098.1"/>
    </source>
</evidence>
<dbReference type="NCBIfam" id="NF038128">
    <property type="entry name" value="choice_anch_J"/>
    <property type="match status" value="1"/>
</dbReference>
<feature type="signal peptide" evidence="7">
    <location>
        <begin position="1"/>
        <end position="19"/>
    </location>
</feature>
<dbReference type="PROSITE" id="PS51695">
    <property type="entry name" value="SEDOLISIN"/>
    <property type="match status" value="1"/>
</dbReference>
<dbReference type="Pfam" id="PF01344">
    <property type="entry name" value="Kelch_1"/>
    <property type="match status" value="1"/>
</dbReference>
<dbReference type="InterPro" id="IPR030400">
    <property type="entry name" value="Sedolisin_dom"/>
</dbReference>
<dbReference type="SUPFAM" id="SSF117281">
    <property type="entry name" value="Kelch motif"/>
    <property type="match status" value="1"/>
</dbReference>
<evidence type="ECO:0000256" key="5">
    <source>
        <dbReference type="ARBA" id="ARBA00022825"/>
    </source>
</evidence>
<proteinExistence type="predicted"/>
<sequence>MSLLIAAGLGVFAAAPVVAAAPAQPAAPRQASAAAPAVSASCSAPKSTHEARCFALKLNGVAGGTGLRSAAEAPHGLGPADLAAAYGLPADGGGGATVAIVDAYDNPNAASDLAVYRAQFGEAPLAPGQFVKVNQSGQQGNYPAANADWGAEISLDLDMVSAVAPKANILLVEAESAGFDDLGAAVDKAVALGADYVSNSYGSGYTATPGSGEPSFISDYEHYYDHPGVAVVASSGDGNYGVSFPASSPHVTSVGGTSLVRDPSTARGWTESVWNSHGGGPGSGCSVIEPKPSFQKDTGCGHRTVADVSAVADPVTGVAVYDTFGQSGWAQYGGTSASSPIIAATYAVAGPVAEGTYPNSYPYAHSGSVNDVTTGSNGTCAPAYLCTAGPGYDGPTGLGTPNGTAAFTGQQSGVLAGTVTDAAGKPIAGAKVVAGGDSPATTETAADGTYRMKLVPGDTDISVSAFGYVTKTAHTTVTADATTTADVSLAAAPMVTVSGKVADGSGHGWPLPATITVDDGNEIAPVHNDPATGAYSLRLPAGGSYTLHTSTTLDGYLKQDAVVTTGAKDTVRDIALSVETLASVTAAPGYAQHDTGATETFEGSTSLPAGWTTKATEGPAWAVGTRNPAETGSESAYNYVSVGGDYGVFGTVDASLTTPEVQIPAGRTPFLTFATLVLDGTDQLDYSTDHGASWTTLAKLRPGTQGYQTYELPVSSKPVTVQWRFHASSDVAVISAWNIDDVRAGSSWATPEAGGLITGDVQDTLAGQALDDATVSVEGTSGSTTSALLHGGNGAQGDRDGAFELFSARTGHRTLTATAYGYDTATAKADVRADRITDVRIAAHSGRLEVSGGPVGATVSGHGSATGTLTLTNTGDGPMTVKLNEFPGAATTGTGTATRSARSAGKPAVSPLRVPLTRASGKPGLPATLPALKSAAAGAKAAQAAAGDGPAWSALPDLPVMGWSRVAGTYNGVLYTGLGGDDAFDSLKDLYAYDTASGTWHTEADAPYASVGPVGGFIGGKLYVAGGQQTDPFAGNVGPIQIYDPAKNAWTTGASNPAATTLGGGAVVDGKLYAVGGERLVLRKLSGGNIDIATKVTSTVSVYDPKTDTWHAAHPYPHEVIAESCSALSGKLYCAGGQGYRDAYVYNPAADNWKPIASMPLDMSYAATGTGGGKMIVAGGAIDGGSVAVNAVYAYDPTMNWWTALPLTDSVSLGATGAAGPDGFSSVGGWQVTGWKLSGYPESGPTDVPWLSADRTTLTVEPGRPVTVRLRLSARGTSLTGPGTVTAALGIETDSVYGGVTVPVALTVQAPTASTGTGTTGAAHPAGAPPAAVSPRGETATRPAGSTTAARS</sequence>
<evidence type="ECO:0000256" key="2">
    <source>
        <dbReference type="ARBA" id="ARBA00022670"/>
    </source>
</evidence>
<protein>
    <submittedName>
        <fullName evidence="9">Carboxypeptidase-like regulatory domain-containing protein</fullName>
    </submittedName>
</protein>
<gene>
    <name evidence="9" type="ORF">K7862_36505</name>
</gene>
<evidence type="ECO:0000313" key="10">
    <source>
        <dbReference type="Proteomes" id="UP000778578"/>
    </source>
</evidence>
<evidence type="ECO:0000256" key="7">
    <source>
        <dbReference type="SAM" id="SignalP"/>
    </source>
</evidence>
<dbReference type="Gene3D" id="2.120.10.80">
    <property type="entry name" value="Kelch-type beta propeller"/>
    <property type="match status" value="2"/>
</dbReference>
<evidence type="ECO:0000259" key="8">
    <source>
        <dbReference type="PROSITE" id="PS51695"/>
    </source>
</evidence>
<dbReference type="PANTHER" id="PTHR46344">
    <property type="entry name" value="OS02G0202900 PROTEIN"/>
    <property type="match status" value="1"/>
</dbReference>
<accession>A0ABS7QJE2</accession>
<keyword evidence="2" id="KW-0645">Protease</keyword>
<dbReference type="EMBL" id="JAINZZ010000108">
    <property type="protein sequence ID" value="MBY8883098.1"/>
    <property type="molecule type" value="Genomic_DNA"/>
</dbReference>
<comment type="caution">
    <text evidence="9">The sequence shown here is derived from an EMBL/GenBank/DDBJ whole genome shotgun (WGS) entry which is preliminary data.</text>
</comment>
<feature type="compositionally biased region" description="Low complexity" evidence="6">
    <location>
        <begin position="890"/>
        <end position="905"/>
    </location>
</feature>
<organism evidence="9 10">
    <name type="scientific">Actinacidiphila acidipaludis</name>
    <dbReference type="NCBI Taxonomy" id="2873382"/>
    <lineage>
        <taxon>Bacteria</taxon>
        <taxon>Bacillati</taxon>
        <taxon>Actinomycetota</taxon>
        <taxon>Actinomycetes</taxon>
        <taxon>Kitasatosporales</taxon>
        <taxon>Streptomycetaceae</taxon>
        <taxon>Actinacidiphila</taxon>
    </lineage>
</organism>